<dbReference type="InterPro" id="IPR006158">
    <property type="entry name" value="Cobalamin-bd"/>
</dbReference>
<dbReference type="Pfam" id="PF02607">
    <property type="entry name" value="B12-binding_2"/>
    <property type="match status" value="1"/>
</dbReference>
<evidence type="ECO:0000259" key="4">
    <source>
        <dbReference type="PROSITE" id="PS51337"/>
    </source>
</evidence>
<accession>A0A161X5V1</accession>
<dbReference type="EC" id="2.1.1.13" evidence="5"/>
<dbReference type="SUPFAM" id="SSF47644">
    <property type="entry name" value="Methionine synthase domain"/>
    <property type="match status" value="1"/>
</dbReference>
<dbReference type="RefSeq" id="WP_066629193.1">
    <property type="nucleotide sequence ID" value="NZ_FQXL01000018.1"/>
</dbReference>
<dbReference type="SMART" id="SM01018">
    <property type="entry name" value="B12-binding_2"/>
    <property type="match status" value="1"/>
</dbReference>
<dbReference type="PATRIC" id="fig|1121326.3.peg.5319"/>
<keyword evidence="5" id="KW-0489">Methyltransferase</keyword>
<dbReference type="InterPro" id="IPR036594">
    <property type="entry name" value="Meth_synthase_dom"/>
</dbReference>
<proteinExistence type="predicted"/>
<organism evidence="5 6">
    <name type="scientific">Clostridium magnum DSM 2767</name>
    <dbReference type="NCBI Taxonomy" id="1121326"/>
    <lineage>
        <taxon>Bacteria</taxon>
        <taxon>Bacillati</taxon>
        <taxon>Bacillota</taxon>
        <taxon>Clostridia</taxon>
        <taxon>Eubacteriales</taxon>
        <taxon>Clostridiaceae</taxon>
        <taxon>Clostridium</taxon>
    </lineage>
</organism>
<dbReference type="PROSITE" id="PS51337">
    <property type="entry name" value="B12_BINDING_NTER"/>
    <property type="match status" value="1"/>
</dbReference>
<gene>
    <name evidence="5" type="primary">metH_7</name>
    <name evidence="5" type="ORF">CLMAG_52600</name>
</gene>
<reference evidence="5 6" key="1">
    <citation type="submission" date="2016-04" db="EMBL/GenBank/DDBJ databases">
        <title>Genome sequence of Clostridium magnum DSM 2767.</title>
        <authorList>
            <person name="Poehlein A."/>
            <person name="Uhlig R."/>
            <person name="Fischer R."/>
            <person name="Bahl H."/>
            <person name="Daniel R."/>
        </authorList>
    </citation>
    <scope>NUCLEOTIDE SEQUENCE [LARGE SCALE GENOMIC DNA]</scope>
    <source>
        <strain evidence="5 6">DSM 2767</strain>
    </source>
</reference>
<feature type="domain" description="B12-binding N-terminal" evidence="4">
    <location>
        <begin position="1"/>
        <end position="85"/>
    </location>
</feature>
<dbReference type="Proteomes" id="UP000076603">
    <property type="component" value="Unassembled WGS sequence"/>
</dbReference>
<dbReference type="OrthoDB" id="1892080at2"/>
<dbReference type="GO" id="GO:0050667">
    <property type="term" value="P:homocysteine metabolic process"/>
    <property type="evidence" value="ECO:0007669"/>
    <property type="project" value="TreeGrafter"/>
</dbReference>
<feature type="domain" description="B12-binding" evidence="3">
    <location>
        <begin position="84"/>
        <end position="208"/>
    </location>
</feature>
<dbReference type="PANTHER" id="PTHR45833">
    <property type="entry name" value="METHIONINE SYNTHASE"/>
    <property type="match status" value="1"/>
</dbReference>
<dbReference type="EMBL" id="LWAE01000009">
    <property type="protein sequence ID" value="KZL89356.1"/>
    <property type="molecule type" value="Genomic_DNA"/>
</dbReference>
<evidence type="ECO:0000256" key="2">
    <source>
        <dbReference type="ARBA" id="ARBA00023285"/>
    </source>
</evidence>
<dbReference type="GO" id="GO:0032259">
    <property type="term" value="P:methylation"/>
    <property type="evidence" value="ECO:0007669"/>
    <property type="project" value="UniProtKB-KW"/>
</dbReference>
<dbReference type="GO" id="GO:0046653">
    <property type="term" value="P:tetrahydrofolate metabolic process"/>
    <property type="evidence" value="ECO:0007669"/>
    <property type="project" value="TreeGrafter"/>
</dbReference>
<protein>
    <submittedName>
        <fullName evidence="5">Methionine synthase</fullName>
        <ecNumber evidence="5">2.1.1.13</ecNumber>
    </submittedName>
</protein>
<dbReference type="SUPFAM" id="SSF52242">
    <property type="entry name" value="Cobalamin (vitamin B12)-binding domain"/>
    <property type="match status" value="1"/>
</dbReference>
<evidence type="ECO:0000256" key="1">
    <source>
        <dbReference type="ARBA" id="ARBA00022723"/>
    </source>
</evidence>
<dbReference type="GO" id="GO:0005829">
    <property type="term" value="C:cytosol"/>
    <property type="evidence" value="ECO:0007669"/>
    <property type="project" value="TreeGrafter"/>
</dbReference>
<dbReference type="InterPro" id="IPR003759">
    <property type="entry name" value="Cbl-bd_cap"/>
</dbReference>
<keyword evidence="2" id="KW-0170">Cobalt</keyword>
<dbReference type="GO" id="GO:0046872">
    <property type="term" value="F:metal ion binding"/>
    <property type="evidence" value="ECO:0007669"/>
    <property type="project" value="UniProtKB-KW"/>
</dbReference>
<dbReference type="Gene3D" id="1.10.1240.10">
    <property type="entry name" value="Methionine synthase domain"/>
    <property type="match status" value="1"/>
</dbReference>
<dbReference type="STRING" id="1121326.CLMAG_52600"/>
<dbReference type="Pfam" id="PF02310">
    <property type="entry name" value="B12-binding"/>
    <property type="match status" value="1"/>
</dbReference>
<dbReference type="GO" id="GO:0008705">
    <property type="term" value="F:methionine synthase activity"/>
    <property type="evidence" value="ECO:0007669"/>
    <property type="project" value="UniProtKB-EC"/>
</dbReference>
<comment type="caution">
    <text evidence="5">The sequence shown here is derived from an EMBL/GenBank/DDBJ whole genome shotgun (WGS) entry which is preliminary data.</text>
</comment>
<keyword evidence="5" id="KW-0808">Transferase</keyword>
<dbReference type="InterPro" id="IPR036724">
    <property type="entry name" value="Cobalamin-bd_sf"/>
</dbReference>
<dbReference type="AlphaFoldDB" id="A0A161X5V1"/>
<keyword evidence="1" id="KW-0479">Metal-binding</keyword>
<evidence type="ECO:0000313" key="5">
    <source>
        <dbReference type="EMBL" id="KZL89356.1"/>
    </source>
</evidence>
<evidence type="ECO:0000313" key="6">
    <source>
        <dbReference type="Proteomes" id="UP000076603"/>
    </source>
</evidence>
<dbReference type="InterPro" id="IPR050554">
    <property type="entry name" value="Met_Synthase/Corrinoid"/>
</dbReference>
<dbReference type="Gene3D" id="3.40.50.280">
    <property type="entry name" value="Cobalamin-binding domain"/>
    <property type="match status" value="1"/>
</dbReference>
<dbReference type="PANTHER" id="PTHR45833:SF1">
    <property type="entry name" value="METHIONINE SYNTHASE"/>
    <property type="match status" value="1"/>
</dbReference>
<dbReference type="PROSITE" id="PS51332">
    <property type="entry name" value="B12_BINDING"/>
    <property type="match status" value="1"/>
</dbReference>
<evidence type="ECO:0000259" key="3">
    <source>
        <dbReference type="PROSITE" id="PS51332"/>
    </source>
</evidence>
<dbReference type="GO" id="GO:0031419">
    <property type="term" value="F:cobalamin binding"/>
    <property type="evidence" value="ECO:0007669"/>
    <property type="project" value="InterPro"/>
</dbReference>
<keyword evidence="6" id="KW-1185">Reference proteome</keyword>
<sequence>MSKKLIEAMADLDEDIVISEVKALKEQGVSSLDVIESLQEGMGIVGKRFEEKEYFLSELIMSAEVFNEASQLLGGMEKSGSSKYGVFVLGTIYDDIHDIGKNIVTTVMRSNGFEVIDLGVDVPTAKFIGAIKQYKPKVVGISCLLTTCFDNVKECIQAIEDAGLRNDTKVLIGGGPVDEATGKYVKADIVAKNAQSTVDYCKKFVEVQ</sequence>
<name>A0A161X5V1_9CLOT</name>